<dbReference type="OrthoDB" id="3349377at2759"/>
<evidence type="ECO:0000313" key="3">
    <source>
        <dbReference type="Proteomes" id="UP000027265"/>
    </source>
</evidence>
<dbReference type="EMBL" id="KL197717">
    <property type="protein sequence ID" value="KDQ58701.1"/>
    <property type="molecule type" value="Genomic_DNA"/>
</dbReference>
<proteinExistence type="predicted"/>
<keyword evidence="1" id="KW-1133">Transmembrane helix</keyword>
<sequence>MRMRVVAMYGNSSRVASFLSLCFLVEAIAISTILGLVCVREGGVDEPIPGIRICSPVLIPRFFFSFWLPICGFESILFAFALWKGLSLLLSSGEKWSDGNLSYVLFRDSISYFFLILVACIANAVVWLTLPSTWLESPEGYVTAIYNIMGSRLMLNMRDAYYLPVSQGTCPVSTMRFASNAVEHHSHRGGPTSATFVDSRCPSDIEMHPIQNEYLGNEPGFSTRVSPGGDGTA</sequence>
<accession>A0A067Q7X7</accession>
<keyword evidence="1" id="KW-0472">Membrane</keyword>
<gene>
    <name evidence="2" type="ORF">JAAARDRAFT_677528</name>
</gene>
<organism evidence="2 3">
    <name type="scientific">Jaapia argillacea MUCL 33604</name>
    <dbReference type="NCBI Taxonomy" id="933084"/>
    <lineage>
        <taxon>Eukaryota</taxon>
        <taxon>Fungi</taxon>
        <taxon>Dikarya</taxon>
        <taxon>Basidiomycota</taxon>
        <taxon>Agaricomycotina</taxon>
        <taxon>Agaricomycetes</taxon>
        <taxon>Agaricomycetidae</taxon>
        <taxon>Jaapiales</taxon>
        <taxon>Jaapiaceae</taxon>
        <taxon>Jaapia</taxon>
    </lineage>
</organism>
<dbReference type="HOGENOM" id="CLU_1069765_0_0_1"/>
<feature type="transmembrane region" description="Helical" evidence="1">
    <location>
        <begin position="110"/>
        <end position="130"/>
    </location>
</feature>
<name>A0A067Q7X7_9AGAM</name>
<dbReference type="AlphaFoldDB" id="A0A067Q7X7"/>
<protein>
    <submittedName>
        <fullName evidence="2">Uncharacterized protein</fullName>
    </submittedName>
</protein>
<dbReference type="Proteomes" id="UP000027265">
    <property type="component" value="Unassembled WGS sequence"/>
</dbReference>
<keyword evidence="3" id="KW-1185">Reference proteome</keyword>
<feature type="transmembrane region" description="Helical" evidence="1">
    <location>
        <begin position="66"/>
        <end position="90"/>
    </location>
</feature>
<evidence type="ECO:0000313" key="2">
    <source>
        <dbReference type="EMBL" id="KDQ58701.1"/>
    </source>
</evidence>
<reference evidence="3" key="1">
    <citation type="journal article" date="2014" name="Proc. Natl. Acad. Sci. U.S.A.">
        <title>Extensive sampling of basidiomycete genomes demonstrates inadequacy of the white-rot/brown-rot paradigm for wood decay fungi.</title>
        <authorList>
            <person name="Riley R."/>
            <person name="Salamov A.A."/>
            <person name="Brown D.W."/>
            <person name="Nagy L.G."/>
            <person name="Floudas D."/>
            <person name="Held B.W."/>
            <person name="Levasseur A."/>
            <person name="Lombard V."/>
            <person name="Morin E."/>
            <person name="Otillar R."/>
            <person name="Lindquist E.A."/>
            <person name="Sun H."/>
            <person name="LaButti K.M."/>
            <person name="Schmutz J."/>
            <person name="Jabbour D."/>
            <person name="Luo H."/>
            <person name="Baker S.E."/>
            <person name="Pisabarro A.G."/>
            <person name="Walton J.D."/>
            <person name="Blanchette R.A."/>
            <person name="Henrissat B."/>
            <person name="Martin F."/>
            <person name="Cullen D."/>
            <person name="Hibbett D.S."/>
            <person name="Grigoriev I.V."/>
        </authorList>
    </citation>
    <scope>NUCLEOTIDE SEQUENCE [LARGE SCALE GENOMIC DNA]</scope>
    <source>
        <strain evidence="3">MUCL 33604</strain>
    </source>
</reference>
<evidence type="ECO:0000256" key="1">
    <source>
        <dbReference type="SAM" id="Phobius"/>
    </source>
</evidence>
<keyword evidence="1" id="KW-0812">Transmembrane</keyword>
<dbReference type="InParanoid" id="A0A067Q7X7"/>